<dbReference type="InterPro" id="IPR036913">
    <property type="entry name" value="YegP-like_sf"/>
</dbReference>
<feature type="domain" description="DUF1508" evidence="1">
    <location>
        <begin position="39"/>
        <end position="69"/>
    </location>
</feature>
<organism evidence="2 3">
    <name type="scientific">Gordonia phage Kenna</name>
    <dbReference type="NCBI Taxonomy" id="2499025"/>
    <lineage>
        <taxon>Viruses</taxon>
        <taxon>Duplodnaviria</taxon>
        <taxon>Heunggongvirae</taxon>
        <taxon>Uroviricota</taxon>
        <taxon>Caudoviricetes</taxon>
        <taxon>Langleyhallvirinae</taxon>
        <taxon>Getalongvirus</taxon>
        <taxon>Getalongvirus kenna</taxon>
    </lineage>
</organism>
<dbReference type="KEGG" id="vg:55010029"/>
<reference evidence="2 3" key="1">
    <citation type="submission" date="2018-12" db="EMBL/GenBank/DDBJ databases">
        <authorList>
            <person name="Schwell I.Y."/>
            <person name="Nasser A.S."/>
            <person name="Makara A.R."/>
            <person name="Candra L.M."/>
            <person name="Okorie E.C."/>
            <person name="Grossman C.A."/>
            <person name="Agarwal Y.D."/>
            <person name="Houseworth C.D."/>
            <person name="Aull H.G."/>
            <person name="Bortz R.L."/>
            <person name="Warner M.H."/>
            <person name="Garlena R.A."/>
            <person name="Russell D.A."/>
            <person name="Pope W.H."/>
            <person name="Jacobs-Sera D."/>
            <person name="Hatfull G.F."/>
        </authorList>
    </citation>
    <scope>NUCLEOTIDE SEQUENCE [LARGE SCALE GENOMIC DNA]</scope>
</reference>
<dbReference type="SUPFAM" id="SSF160113">
    <property type="entry name" value="YegP-like"/>
    <property type="match status" value="1"/>
</dbReference>
<protein>
    <recommendedName>
        <fullName evidence="1">DUF1508 domain-containing protein</fullName>
    </recommendedName>
</protein>
<dbReference type="EMBL" id="MK279906">
    <property type="protein sequence ID" value="AZS12345.1"/>
    <property type="molecule type" value="Genomic_DNA"/>
</dbReference>
<evidence type="ECO:0000313" key="3">
    <source>
        <dbReference type="Proteomes" id="UP000287034"/>
    </source>
</evidence>
<evidence type="ECO:0000313" key="2">
    <source>
        <dbReference type="EMBL" id="AZS12345.1"/>
    </source>
</evidence>
<dbReference type="Proteomes" id="UP000287034">
    <property type="component" value="Segment"/>
</dbReference>
<name>A0A3S9UPY1_9CAUD</name>
<accession>A0A3S9UPY1</accession>
<dbReference type="Pfam" id="PF07411">
    <property type="entry name" value="DUF1508"/>
    <property type="match status" value="1"/>
</dbReference>
<gene>
    <name evidence="2" type="primary">69</name>
    <name evidence="2" type="ORF">SEA_KENNA_69</name>
</gene>
<proteinExistence type="predicted"/>
<keyword evidence="3" id="KW-1185">Reference proteome</keyword>
<dbReference type="InterPro" id="IPR010879">
    <property type="entry name" value="DUF1508"/>
</dbReference>
<dbReference type="Gene3D" id="3.30.160.160">
    <property type="entry name" value="YegP-like"/>
    <property type="match status" value="1"/>
</dbReference>
<sequence>MIVFEGRPAQYRGTIEVYAEQAVAADQQPTFYPPAYETEWRWRCRSRNGQILAQGEGYNRKSGALNAIDAQYSGRFVDEVGNTFAGSAALGRTAANDLEILPWRLVVRDRHGDITTTGAVY</sequence>
<dbReference type="GeneID" id="55010029"/>
<dbReference type="RefSeq" id="YP_009818685.1">
    <property type="nucleotide sequence ID" value="NC_048141.1"/>
</dbReference>
<evidence type="ECO:0000259" key="1">
    <source>
        <dbReference type="Pfam" id="PF07411"/>
    </source>
</evidence>